<dbReference type="PANTHER" id="PTHR18460">
    <property type="entry name" value="TEL2 INTERACTING PROTEIN 1 TTI1 FAMILY MEMBER"/>
    <property type="match status" value="1"/>
</dbReference>
<feature type="region of interest" description="Disordered" evidence="1">
    <location>
        <begin position="986"/>
        <end position="1033"/>
    </location>
</feature>
<dbReference type="Proteomes" id="UP000827284">
    <property type="component" value="Unassembled WGS sequence"/>
</dbReference>
<feature type="region of interest" description="Disordered" evidence="1">
    <location>
        <begin position="952"/>
        <end position="971"/>
    </location>
</feature>
<dbReference type="Gene3D" id="1.25.10.10">
    <property type="entry name" value="Leucine-rich Repeat Variant"/>
    <property type="match status" value="1"/>
</dbReference>
<name>A0A9P3LVI4_9FUNG</name>
<reference evidence="4" key="1">
    <citation type="submission" date="2021-11" db="EMBL/GenBank/DDBJ databases">
        <authorList>
            <person name="Herlambang A."/>
            <person name="Guo Y."/>
            <person name="Takashima Y."/>
            <person name="Nishizawa T."/>
        </authorList>
    </citation>
    <scope>NUCLEOTIDE SEQUENCE</scope>
    <source>
        <strain evidence="4">E1425</strain>
    </source>
</reference>
<dbReference type="InterPro" id="IPR049362">
    <property type="entry name" value="TTI1_rpt"/>
</dbReference>
<dbReference type="SUPFAM" id="SSF48371">
    <property type="entry name" value="ARM repeat"/>
    <property type="match status" value="1"/>
</dbReference>
<dbReference type="GO" id="GO:0005737">
    <property type="term" value="C:cytoplasm"/>
    <property type="evidence" value="ECO:0007669"/>
    <property type="project" value="TreeGrafter"/>
</dbReference>
<accession>A0A9P3LVI4</accession>
<gene>
    <name evidence="4" type="ORF">EMPS_04142</name>
</gene>
<dbReference type="Pfam" id="PF24181">
    <property type="entry name" value="TPR_TTI1_C"/>
    <property type="match status" value="1"/>
</dbReference>
<proteinExistence type="predicted"/>
<dbReference type="OrthoDB" id="49511at2759"/>
<dbReference type="InterPro" id="IPR011989">
    <property type="entry name" value="ARM-like"/>
</dbReference>
<evidence type="ECO:0000259" key="3">
    <source>
        <dbReference type="Pfam" id="PF24181"/>
    </source>
</evidence>
<dbReference type="InterPro" id="IPR057567">
    <property type="entry name" value="TPR_TTI1_C"/>
</dbReference>
<feature type="compositionally biased region" description="Acidic residues" evidence="1">
    <location>
        <begin position="1002"/>
        <end position="1011"/>
    </location>
</feature>
<sequence length="1306" mass="145750">MSANKTLPETEAAFEMLRGPSSRILSLPSVGSSNATLLARDLDAIASVLGHMPDPEAIMTTQLIAYVHHTLNHVLRLCHLFKTTEKRFDFVVEPWCSCFESLMRLPDGYQLVVDSGWRYLRLLFDVLFVTVDGIPVAVKDPAKSQGKQPAAREKDVMSDDTRLAALRCLILLLPLSSSTPGIDTSASDIDFPDGSIILGGDRVQRTNADSSILEQLLEPVNQSLLGQLIVVLLDTAKEAGLVALRTTALEGVMKLLKCLETPRRVANWIPGISAGLTKIMLERGPKENHLVQTHCLHIWTFMVVLVLRGWQMERGRALGSTTTSSDSSLGASLMDMYKAKATASTATPSPELDFASDEWLNKLLHGLQTLFAKIGPIRLHPHWKVRLQFADMAFSILKDCQGSILSKDLVGSTSIACFLLETLIGSTQDDYEQVSKPASKNLRVLALQYTSQDLTSASKEILRSRLVALPRILYGPDESLKQSDIRMLQGLALFLGREMEGIMTYQSLWGFAQPWINILRIEQLDHHNMDEQRGILGLNSTTTGEDSTSEEIRWAAWTMKRHGSDRKFGFPRRIHLHLREQTTADAFLAFVRQIGASTDLNLWMDDLTLRLQRDTQGVRENDGWFGADTVSTILLMNHLLLGAANVGLTSYEAVEQPLSTNTESVDRKLKKQAALERKRQRQVRRSARGILEDYLEVLAACSQLSPDAMAREDADRRARTRVAEEDESVSRKQALKALMLTLDEDSVDFVLPESRIYDPNTDVLLRCLLLQGIASVAVVMGGEEFELELIKVLYVLLEHLGDQNSALVRDTAHAALEHVAFVCHAESIGDLIQSNYDYVIQQVSQRIAFLSANPTTPQVLWSLVHVVGMPAVSMLEDSVTEIFEALDSWRSKEDQVGEGLFKSLVEIVKVIAESTLAHDAKPVPKSHGLTSAQLPSAEVAEYARAYRIMVSGTDDQKAPSQEDFDEEMKKKTPEEIEEYFNKVLQDTKEREENRLGQKEDSAESEGEDEDMMSFGELRSKMPKPSKEPKEEPMSKHEALSLRILNKAGYFLTASSPRLQILALEVIQSAIVVLGRRSTELNTAVYAFWPQIVSRALQRSELDMFYVSLRAIEVITLLAKASSDFLARHLLDDVWPFLLRAMESWITAPAPFGKEGKARSTGYVARLGGPETSADKESRIISSHGGLKQQSHSRQRLGKIFTKEHRLQMTILKSVSQIVQQVRIPVKEVWTMLLLARDIMLDQQLIFHKEVRLAAADVIQSVAKAGHGDSVWLVLTAALEEVEEIDEEDDSIPMCQDILRFMEEGGL</sequence>
<feature type="compositionally biased region" description="Basic and acidic residues" evidence="1">
    <location>
        <begin position="1024"/>
        <end position="1033"/>
    </location>
</feature>
<feature type="domain" description="TTI1 N-terminal TPR" evidence="2">
    <location>
        <begin position="207"/>
        <end position="429"/>
    </location>
</feature>
<evidence type="ECO:0000313" key="4">
    <source>
        <dbReference type="EMBL" id="GJJ71785.1"/>
    </source>
</evidence>
<dbReference type="EMBL" id="BQFW01000006">
    <property type="protein sequence ID" value="GJJ71785.1"/>
    <property type="molecule type" value="Genomic_DNA"/>
</dbReference>
<keyword evidence="5" id="KW-1185">Reference proteome</keyword>
<comment type="caution">
    <text evidence="4">The sequence shown here is derived from an EMBL/GenBank/DDBJ whole genome shotgun (WGS) entry which is preliminary data.</text>
</comment>
<feature type="compositionally biased region" description="Basic and acidic residues" evidence="1">
    <location>
        <begin position="986"/>
        <end position="1001"/>
    </location>
</feature>
<feature type="domain" description="TTI1 C-terminal TPR" evidence="3">
    <location>
        <begin position="958"/>
        <end position="1143"/>
    </location>
</feature>
<dbReference type="InterPro" id="IPR016024">
    <property type="entry name" value="ARM-type_fold"/>
</dbReference>
<dbReference type="Pfam" id="PF24173">
    <property type="entry name" value="TPR_TTI1_N"/>
    <property type="match status" value="1"/>
</dbReference>
<dbReference type="Pfam" id="PF21547">
    <property type="entry name" value="TTI1"/>
    <property type="match status" value="1"/>
</dbReference>
<dbReference type="Pfam" id="PF24176">
    <property type="entry name" value="TPR_TTI1_2nd"/>
    <property type="match status" value="1"/>
</dbReference>
<dbReference type="InterPro" id="IPR057566">
    <property type="entry name" value="TPR_TTI1_N"/>
</dbReference>
<evidence type="ECO:0000313" key="5">
    <source>
        <dbReference type="Proteomes" id="UP000827284"/>
    </source>
</evidence>
<organism evidence="4 5">
    <name type="scientific">Entomortierella parvispora</name>
    <dbReference type="NCBI Taxonomy" id="205924"/>
    <lineage>
        <taxon>Eukaryota</taxon>
        <taxon>Fungi</taxon>
        <taxon>Fungi incertae sedis</taxon>
        <taxon>Mucoromycota</taxon>
        <taxon>Mortierellomycotina</taxon>
        <taxon>Mortierellomycetes</taxon>
        <taxon>Mortierellales</taxon>
        <taxon>Mortierellaceae</taxon>
        <taxon>Entomortierella</taxon>
    </lineage>
</organism>
<evidence type="ECO:0000259" key="2">
    <source>
        <dbReference type="Pfam" id="PF24173"/>
    </source>
</evidence>
<dbReference type="InterPro" id="IPR052587">
    <property type="entry name" value="TELO2-interacting_protein_1"/>
</dbReference>
<protein>
    <submittedName>
        <fullName evidence="4">TELO2-interacting protein 1</fullName>
    </submittedName>
</protein>
<dbReference type="PANTHER" id="PTHR18460:SF3">
    <property type="entry name" value="TELO2-INTERACTING PROTEIN 1 HOMOLOG"/>
    <property type="match status" value="1"/>
</dbReference>
<reference evidence="4" key="2">
    <citation type="journal article" date="2022" name="Microbiol. Resour. Announc.">
        <title>Whole-Genome Sequence of Entomortierella parvispora E1425, a Mucoromycotan Fungus Associated with Burkholderiaceae-Related Endosymbiotic Bacteria.</title>
        <authorList>
            <person name="Herlambang A."/>
            <person name="Guo Y."/>
            <person name="Takashima Y."/>
            <person name="Narisawa K."/>
            <person name="Ohta H."/>
            <person name="Nishizawa T."/>
        </authorList>
    </citation>
    <scope>NUCLEOTIDE SEQUENCE</scope>
    <source>
        <strain evidence="4">E1425</strain>
    </source>
</reference>
<evidence type="ECO:0000256" key="1">
    <source>
        <dbReference type="SAM" id="MobiDB-lite"/>
    </source>
</evidence>